<dbReference type="GO" id="GO:0003690">
    <property type="term" value="F:double-stranded DNA binding"/>
    <property type="evidence" value="ECO:0007669"/>
    <property type="project" value="TreeGrafter"/>
</dbReference>
<evidence type="ECO:0000313" key="5">
    <source>
        <dbReference type="EMBL" id="PWW80387.1"/>
    </source>
</evidence>
<dbReference type="Pfam" id="PF06087">
    <property type="entry name" value="Tyr-DNA_phospho"/>
    <property type="match status" value="1"/>
</dbReference>
<feature type="region of interest" description="Disordered" evidence="4">
    <location>
        <begin position="1"/>
        <end position="88"/>
    </location>
</feature>
<name>A0A317T3N6_9PEZI</name>
<evidence type="ECO:0000313" key="6">
    <source>
        <dbReference type="Proteomes" id="UP000246991"/>
    </source>
</evidence>
<comment type="caution">
    <text evidence="5">The sequence shown here is derived from an EMBL/GenBank/DDBJ whole genome shotgun (WGS) entry which is preliminary data.</text>
</comment>
<evidence type="ECO:0000256" key="1">
    <source>
        <dbReference type="PIRSR" id="PIRSR610347-1"/>
    </source>
</evidence>
<dbReference type="GO" id="GO:0017005">
    <property type="term" value="F:3'-tyrosyl-DNA phosphodiesterase activity"/>
    <property type="evidence" value="ECO:0007669"/>
    <property type="project" value="TreeGrafter"/>
</dbReference>
<feature type="active site" description="Proton donor/acceptor" evidence="1">
    <location>
        <position position="586"/>
    </location>
</feature>
<dbReference type="GO" id="GO:0003697">
    <property type="term" value="F:single-stranded DNA binding"/>
    <property type="evidence" value="ECO:0007669"/>
    <property type="project" value="TreeGrafter"/>
</dbReference>
<proteinExistence type="predicted"/>
<dbReference type="SUPFAM" id="SSF56024">
    <property type="entry name" value="Phospholipase D/nuclease"/>
    <property type="match status" value="2"/>
</dbReference>
<dbReference type="PANTHER" id="PTHR12415:SF4">
    <property type="entry name" value="TYROSYL-DNA PHOSPHODIESTERASE DOMAIN-CONTAINING PROTEIN"/>
    <property type="match status" value="1"/>
</dbReference>
<evidence type="ECO:0000256" key="3">
    <source>
        <dbReference type="PIRSR" id="PIRSR610347-3"/>
    </source>
</evidence>
<protein>
    <submittedName>
        <fullName evidence="5">Phospholipase D/nuclease</fullName>
    </submittedName>
</protein>
<accession>A0A317T3N6</accession>
<dbReference type="CDD" id="cd09122">
    <property type="entry name" value="PLDc_Tdp1_1"/>
    <property type="match status" value="1"/>
</dbReference>
<gene>
    <name evidence="5" type="ORF">C7212DRAFT_172787</name>
</gene>
<dbReference type="STRING" id="42249.A0A317T3N6"/>
<dbReference type="OrthoDB" id="47785at2759"/>
<organism evidence="5 6">
    <name type="scientific">Tuber magnatum</name>
    <name type="common">white Piedmont truffle</name>
    <dbReference type="NCBI Taxonomy" id="42249"/>
    <lineage>
        <taxon>Eukaryota</taxon>
        <taxon>Fungi</taxon>
        <taxon>Dikarya</taxon>
        <taxon>Ascomycota</taxon>
        <taxon>Pezizomycotina</taxon>
        <taxon>Pezizomycetes</taxon>
        <taxon>Pezizales</taxon>
        <taxon>Tuberaceae</taxon>
        <taxon>Tuber</taxon>
    </lineage>
</organism>
<feature type="region of interest" description="Disordered" evidence="4">
    <location>
        <begin position="194"/>
        <end position="224"/>
    </location>
</feature>
<dbReference type="Gene3D" id="3.30.870.10">
    <property type="entry name" value="Endonuclease Chain A"/>
    <property type="match status" value="2"/>
</dbReference>
<dbReference type="PANTHER" id="PTHR12415">
    <property type="entry name" value="TYROSYL-DNA PHOSPHODIESTERASE 1"/>
    <property type="match status" value="1"/>
</dbReference>
<reference evidence="5 6" key="1">
    <citation type="submission" date="2018-03" db="EMBL/GenBank/DDBJ databases">
        <title>Genomes of Pezizomycetes fungi and the evolution of truffles.</title>
        <authorList>
            <person name="Murat C."/>
            <person name="Payen T."/>
            <person name="Noel B."/>
            <person name="Kuo A."/>
            <person name="Martin F.M."/>
        </authorList>
    </citation>
    <scope>NUCLEOTIDE SEQUENCE [LARGE SCALE GENOMIC DNA]</scope>
    <source>
        <strain evidence="5">091103-1</strain>
    </source>
</reference>
<feature type="compositionally biased region" description="Polar residues" evidence="4">
    <location>
        <begin position="1"/>
        <end position="13"/>
    </location>
</feature>
<feature type="binding site" evidence="2">
    <location>
        <position position="588"/>
    </location>
    <ligand>
        <name>substrate</name>
    </ligand>
</feature>
<dbReference type="GO" id="GO:0006281">
    <property type="term" value="P:DNA repair"/>
    <property type="evidence" value="ECO:0007669"/>
    <property type="project" value="InterPro"/>
</dbReference>
<evidence type="ECO:0000256" key="2">
    <source>
        <dbReference type="PIRSR" id="PIRSR610347-2"/>
    </source>
</evidence>
<feature type="site" description="Interaction with DNA" evidence="3">
    <location>
        <position position="617"/>
    </location>
</feature>
<evidence type="ECO:0000256" key="4">
    <source>
        <dbReference type="SAM" id="MobiDB-lite"/>
    </source>
</evidence>
<dbReference type="EMBL" id="PYWC01000003">
    <property type="protein sequence ID" value="PWW80387.1"/>
    <property type="molecule type" value="Genomic_DNA"/>
</dbReference>
<keyword evidence="6" id="KW-1185">Reference proteome</keyword>
<dbReference type="GO" id="GO:0005634">
    <property type="term" value="C:nucleus"/>
    <property type="evidence" value="ECO:0007669"/>
    <property type="project" value="InterPro"/>
</dbReference>
<dbReference type="InterPro" id="IPR010347">
    <property type="entry name" value="Tdp1"/>
</dbReference>
<dbReference type="Proteomes" id="UP000246991">
    <property type="component" value="Unassembled WGS sequence"/>
</dbReference>
<feature type="compositionally biased region" description="Acidic residues" evidence="4">
    <location>
        <begin position="63"/>
        <end position="86"/>
    </location>
</feature>
<feature type="binding site" evidence="2">
    <location>
        <position position="327"/>
    </location>
    <ligand>
        <name>substrate</name>
    </ligand>
</feature>
<feature type="active site" description="Nucleophile" evidence="1">
    <location>
        <position position="325"/>
    </location>
</feature>
<sequence length="621" mass="68580">MDNTYEISDSDSGGQEDEERQIAEAIRLSLLESSGPPAQGESSNSRSPQRRTGKRKVDVIEIVSDDDDSDDNDNDNSDNGEEDDGILDGINATRKAPKASNNSSARVRAVGIPGVTGPAMVSEPADGLPRMIGNRAQMERERLARLAELKRSPPEFELLLDGATPKTPRPVGARLSCFFGGGFTQRDASTIEPSRFSADNKKRIQPHGSQLRNDGDPSGATPGLLRYPNGAIKRTWADGYPKTDTEITFEEVLQKDSLCVAVLSAFQWDIDWVLQKLPLDSIQRLVMVMHAKEEQDRSYKVQQLGDLPKTTLVLPPMQGQVSCMHSKLMLLFHMSGNQKWLRVAVPSANLTDYDWGELGGVMENTVFIIDLPRLPKPDHNQTHFAQELHHFCTAKGMPEDVLNGLYQYDFSKTKDMAFVHSIGGSNIGKNWHRTGYSGLGTAVKALGLSSGPGLEFDFVTSSLGAANMGFISNMYRAAMGDNGLRELQRCVNKPAKGAKKKKSVLVIDDEITDDDSGAEFDEETNLERIMNHVRIYFPSYETVRLSKKGFNSGGTICFNSSWWDSPTFPKSLMRDCVSTRDGLLMHNKMLFARPSRQLRASCGRVDAWAYVGSANLSESAW</sequence>
<dbReference type="AlphaFoldDB" id="A0A317T3N6"/>